<evidence type="ECO:0000256" key="1">
    <source>
        <dbReference type="SAM" id="MobiDB-lite"/>
    </source>
</evidence>
<evidence type="ECO:0000313" key="2">
    <source>
        <dbReference type="EMBL" id="KAF2546859.1"/>
    </source>
</evidence>
<feature type="compositionally biased region" description="Basic residues" evidence="1">
    <location>
        <begin position="27"/>
        <end position="37"/>
    </location>
</feature>
<dbReference type="AlphaFoldDB" id="A0A8S9GMS5"/>
<organism evidence="2">
    <name type="scientific">Brassica cretica</name>
    <name type="common">Mustard</name>
    <dbReference type="NCBI Taxonomy" id="69181"/>
    <lineage>
        <taxon>Eukaryota</taxon>
        <taxon>Viridiplantae</taxon>
        <taxon>Streptophyta</taxon>
        <taxon>Embryophyta</taxon>
        <taxon>Tracheophyta</taxon>
        <taxon>Spermatophyta</taxon>
        <taxon>Magnoliopsida</taxon>
        <taxon>eudicotyledons</taxon>
        <taxon>Gunneridae</taxon>
        <taxon>Pentapetalae</taxon>
        <taxon>rosids</taxon>
        <taxon>malvids</taxon>
        <taxon>Brassicales</taxon>
        <taxon>Brassicaceae</taxon>
        <taxon>Brassiceae</taxon>
        <taxon>Brassica</taxon>
    </lineage>
</organism>
<sequence>MFVRAERTEVFPGPTTLRDTTVFLSSRRSHRHQPRRIRSSDEAARSVQSFASARVTATRSRRESSPPLSSPSSAAGSSPDSRRTAARPPLRRRWTAMTRR</sequence>
<reference evidence="2" key="1">
    <citation type="submission" date="2019-12" db="EMBL/GenBank/DDBJ databases">
        <title>Genome sequencing and annotation of Brassica cretica.</title>
        <authorList>
            <person name="Studholme D.J."/>
            <person name="Sarris P.F."/>
        </authorList>
    </citation>
    <scope>NUCLEOTIDE SEQUENCE</scope>
    <source>
        <strain evidence="2">PFS-102/07</strain>
        <tissue evidence="2">Leaf</tissue>
    </source>
</reference>
<accession>A0A8S9GMS5</accession>
<gene>
    <name evidence="2" type="ORF">F2Q70_00022027</name>
</gene>
<comment type="caution">
    <text evidence="2">The sequence shown here is derived from an EMBL/GenBank/DDBJ whole genome shotgun (WGS) entry which is preliminary data.</text>
</comment>
<protein>
    <submittedName>
        <fullName evidence="2">Uncharacterized protein</fullName>
    </submittedName>
</protein>
<feature type="compositionally biased region" description="Basic residues" evidence="1">
    <location>
        <begin position="89"/>
        <end position="100"/>
    </location>
</feature>
<feature type="region of interest" description="Disordered" evidence="1">
    <location>
        <begin position="21"/>
        <end position="100"/>
    </location>
</feature>
<dbReference type="EMBL" id="QGKY02001925">
    <property type="protein sequence ID" value="KAF2546859.1"/>
    <property type="molecule type" value="Genomic_DNA"/>
</dbReference>
<feature type="compositionally biased region" description="Low complexity" evidence="1">
    <location>
        <begin position="65"/>
        <end position="79"/>
    </location>
</feature>
<name>A0A8S9GMS5_BRACR</name>
<proteinExistence type="predicted"/>